<organism evidence="3 4">
    <name type="scientific">Microtus ochrogaster</name>
    <name type="common">Prairie vole</name>
    <dbReference type="NCBI Taxonomy" id="79684"/>
    <lineage>
        <taxon>Eukaryota</taxon>
        <taxon>Metazoa</taxon>
        <taxon>Chordata</taxon>
        <taxon>Craniata</taxon>
        <taxon>Vertebrata</taxon>
        <taxon>Euteleostomi</taxon>
        <taxon>Mammalia</taxon>
        <taxon>Eutheria</taxon>
        <taxon>Euarchontoglires</taxon>
        <taxon>Glires</taxon>
        <taxon>Rodentia</taxon>
        <taxon>Myomorpha</taxon>
        <taxon>Muroidea</taxon>
        <taxon>Cricetidae</taxon>
        <taxon>Arvicolinae</taxon>
        <taxon>Microtus</taxon>
    </lineage>
</organism>
<reference evidence="4" key="1">
    <citation type="submission" date="2025-08" db="UniProtKB">
        <authorList>
            <consortium name="RefSeq"/>
        </authorList>
    </citation>
    <scope>IDENTIFICATION</scope>
</reference>
<feature type="compositionally biased region" description="Polar residues" evidence="1">
    <location>
        <begin position="309"/>
        <end position="319"/>
    </location>
</feature>
<dbReference type="PANTHER" id="PTHR11736">
    <property type="entry name" value="MELANOMA-ASSOCIATED ANTIGEN MAGE ANTIGEN"/>
    <property type="match status" value="1"/>
</dbReference>
<dbReference type="InterPro" id="IPR037445">
    <property type="entry name" value="MAGE"/>
</dbReference>
<dbReference type="RefSeq" id="XP_005358564.1">
    <property type="nucleotide sequence ID" value="XM_005358507.2"/>
</dbReference>
<feature type="compositionally biased region" description="Basic and acidic residues" evidence="1">
    <location>
        <begin position="1"/>
        <end position="12"/>
    </location>
</feature>
<dbReference type="Gene3D" id="1.10.10.1210">
    <property type="entry name" value="MAGE homology domain, winged helix WH2 motif"/>
    <property type="match status" value="1"/>
</dbReference>
<feature type="region of interest" description="Disordered" evidence="1">
    <location>
        <begin position="290"/>
        <end position="319"/>
    </location>
</feature>
<dbReference type="PANTHER" id="PTHR11736:SF85">
    <property type="entry name" value="MAGE DOMAIN-CONTAINING PROTEIN MAGEA13P-RELATED"/>
    <property type="match status" value="1"/>
</dbReference>
<accession>A0ABM0L451</accession>
<evidence type="ECO:0000313" key="4">
    <source>
        <dbReference type="RefSeq" id="XP_005358564.1"/>
    </source>
</evidence>
<dbReference type="PROSITE" id="PS50838">
    <property type="entry name" value="MAGE"/>
    <property type="match status" value="1"/>
</dbReference>
<proteinExistence type="predicted"/>
<evidence type="ECO:0000313" key="3">
    <source>
        <dbReference type="Proteomes" id="UP000694915"/>
    </source>
</evidence>
<dbReference type="InterPro" id="IPR002190">
    <property type="entry name" value="MHD_dom"/>
</dbReference>
<keyword evidence="3" id="KW-1185">Reference proteome</keyword>
<dbReference type="Proteomes" id="UP000694915">
    <property type="component" value="Chromosome X"/>
</dbReference>
<feature type="region of interest" description="Disordered" evidence="1">
    <location>
        <begin position="1"/>
        <end position="61"/>
    </location>
</feature>
<evidence type="ECO:0000259" key="2">
    <source>
        <dbReference type="PROSITE" id="PS50838"/>
    </source>
</evidence>
<dbReference type="InterPro" id="IPR041899">
    <property type="entry name" value="MAGE_WH2"/>
</dbReference>
<feature type="domain" description="MAGE" evidence="2">
    <location>
        <begin position="82"/>
        <end position="282"/>
    </location>
</feature>
<feature type="compositionally biased region" description="Polar residues" evidence="1">
    <location>
        <begin position="41"/>
        <end position="54"/>
    </location>
</feature>
<protein>
    <submittedName>
        <fullName evidence="4">MAGE domain-containing protein MAGEA13P</fullName>
    </submittedName>
</protein>
<dbReference type="Pfam" id="PF01454">
    <property type="entry name" value="MAGE"/>
    <property type="match status" value="1"/>
</dbReference>
<dbReference type="InterPro" id="IPR041898">
    <property type="entry name" value="MAGE_WH1"/>
</dbReference>
<name>A0ABM0L451_MICOH</name>
<gene>
    <name evidence="4" type="primary">LOC101984308</name>
</gene>
<dbReference type="SMART" id="SM01373">
    <property type="entry name" value="MAGE"/>
    <property type="match status" value="1"/>
</dbReference>
<evidence type="ECO:0000256" key="1">
    <source>
        <dbReference type="SAM" id="MobiDB-lite"/>
    </source>
</evidence>
<dbReference type="GeneID" id="101984308"/>
<dbReference type="Gene3D" id="1.10.10.1200">
    <property type="entry name" value="MAGE homology domain, winged helix WH1 motif"/>
    <property type="match status" value="1"/>
</dbReference>
<sequence length="319" mass="35616">MSHRHEQGREAQEENEGQLSEEVPVAKEVGTSEGESAAQVPCSSSAPAQATLPNEGSAGQAGRRQSVSKAYLFSRFLLNSQLQYKVTELVKFLSFKYTTKQPVTEAEILSIVKEYKHYYQVIFKHACECMEMVFGIEVKEVDAISHSYELLKVLDLTYDGRSSGDDDEGIPKLGLLVFILGAIFMEGNRAPEKKIWDMLNTVGVFPDQHDFICGNPRKFITEELVSEKYLEYQLVPGSDPPCYEFLWGPRAHAETSKMKVLQFFSRIVQSSPTAFTALYREALKDEEERAQAALASMASPVAPEDSGSTDKPSSFSRPE</sequence>